<dbReference type="AlphaFoldDB" id="A0A2V1D768"/>
<evidence type="ECO:0000256" key="1">
    <source>
        <dbReference type="SAM" id="SignalP"/>
    </source>
</evidence>
<dbReference type="Proteomes" id="UP000244855">
    <property type="component" value="Unassembled WGS sequence"/>
</dbReference>
<organism evidence="2 3">
    <name type="scientific">Periconia macrospinosa</name>
    <dbReference type="NCBI Taxonomy" id="97972"/>
    <lineage>
        <taxon>Eukaryota</taxon>
        <taxon>Fungi</taxon>
        <taxon>Dikarya</taxon>
        <taxon>Ascomycota</taxon>
        <taxon>Pezizomycotina</taxon>
        <taxon>Dothideomycetes</taxon>
        <taxon>Pleosporomycetidae</taxon>
        <taxon>Pleosporales</taxon>
        <taxon>Massarineae</taxon>
        <taxon>Periconiaceae</taxon>
        <taxon>Periconia</taxon>
    </lineage>
</organism>
<feature type="chain" id="PRO_5016075519" description="AA1-like domain-containing protein" evidence="1">
    <location>
        <begin position="21"/>
        <end position="174"/>
    </location>
</feature>
<dbReference type="OrthoDB" id="3775566at2759"/>
<accession>A0A2V1D768</accession>
<evidence type="ECO:0000313" key="2">
    <source>
        <dbReference type="EMBL" id="PVH93905.1"/>
    </source>
</evidence>
<evidence type="ECO:0008006" key="4">
    <source>
        <dbReference type="Google" id="ProtNLM"/>
    </source>
</evidence>
<evidence type="ECO:0000313" key="3">
    <source>
        <dbReference type="Proteomes" id="UP000244855"/>
    </source>
</evidence>
<sequence length="174" mass="18939">MRFSTFFSASVLSAAASGSALILRQGNGDFVGNGRIDIIRGNSNGNLLNPNHIIGCLTITGRWTADRSKCGVFNHSTETAQLTTSAGRCTLFDPTQEEGRPMAPQSYAFTCGNGQWSDYPAWAIRPTSNSWYVALGPGYLVYEVEKTPSGGEEVPFFNYAKSPKSLIAMVWRKI</sequence>
<name>A0A2V1D768_9PLEO</name>
<protein>
    <recommendedName>
        <fullName evidence="4">AA1-like domain-containing protein</fullName>
    </recommendedName>
</protein>
<keyword evidence="3" id="KW-1185">Reference proteome</keyword>
<reference evidence="2 3" key="1">
    <citation type="journal article" date="2018" name="Sci. Rep.">
        <title>Comparative genomics provides insights into the lifestyle and reveals functional heterogeneity of dark septate endophytic fungi.</title>
        <authorList>
            <person name="Knapp D.G."/>
            <person name="Nemeth J.B."/>
            <person name="Barry K."/>
            <person name="Hainaut M."/>
            <person name="Henrissat B."/>
            <person name="Johnson J."/>
            <person name="Kuo A."/>
            <person name="Lim J.H.P."/>
            <person name="Lipzen A."/>
            <person name="Nolan M."/>
            <person name="Ohm R.A."/>
            <person name="Tamas L."/>
            <person name="Grigoriev I.V."/>
            <person name="Spatafora J.W."/>
            <person name="Nagy L.G."/>
            <person name="Kovacs G.M."/>
        </authorList>
    </citation>
    <scope>NUCLEOTIDE SEQUENCE [LARGE SCALE GENOMIC DNA]</scope>
    <source>
        <strain evidence="2 3">DSE2036</strain>
    </source>
</reference>
<proteinExistence type="predicted"/>
<feature type="signal peptide" evidence="1">
    <location>
        <begin position="1"/>
        <end position="20"/>
    </location>
</feature>
<dbReference type="EMBL" id="KZ805561">
    <property type="protein sequence ID" value="PVH93905.1"/>
    <property type="molecule type" value="Genomic_DNA"/>
</dbReference>
<gene>
    <name evidence="2" type="ORF">DM02DRAFT_661530</name>
</gene>
<keyword evidence="1" id="KW-0732">Signal</keyword>